<feature type="compositionally biased region" description="Basic and acidic residues" evidence="10">
    <location>
        <begin position="464"/>
        <end position="477"/>
    </location>
</feature>
<feature type="compositionally biased region" description="Low complexity" evidence="10">
    <location>
        <begin position="190"/>
        <end position="202"/>
    </location>
</feature>
<dbReference type="OrthoDB" id="624345at2759"/>
<dbReference type="InterPro" id="IPR036236">
    <property type="entry name" value="Znf_C2H2_sf"/>
</dbReference>
<dbReference type="VEuPathDB" id="FungiDB:AAP_03843"/>
<evidence type="ECO:0000256" key="10">
    <source>
        <dbReference type="SAM" id="MobiDB-lite"/>
    </source>
</evidence>
<evidence type="ECO:0000313" key="12">
    <source>
        <dbReference type="EMBL" id="KZZ90313.1"/>
    </source>
</evidence>
<feature type="compositionally biased region" description="Low complexity" evidence="10">
    <location>
        <begin position="38"/>
        <end position="49"/>
    </location>
</feature>
<evidence type="ECO:0000313" key="13">
    <source>
        <dbReference type="Proteomes" id="UP000242877"/>
    </source>
</evidence>
<evidence type="ECO:0000256" key="4">
    <source>
        <dbReference type="ARBA" id="ARBA00022771"/>
    </source>
</evidence>
<dbReference type="GO" id="GO:0000978">
    <property type="term" value="F:RNA polymerase II cis-regulatory region sequence-specific DNA binding"/>
    <property type="evidence" value="ECO:0007669"/>
    <property type="project" value="InterPro"/>
</dbReference>
<dbReference type="GO" id="GO:0000981">
    <property type="term" value="F:DNA-binding transcription factor activity, RNA polymerase II-specific"/>
    <property type="evidence" value="ECO:0007669"/>
    <property type="project" value="InterPro"/>
</dbReference>
<comment type="caution">
    <text evidence="12">The sequence shown here is derived from an EMBL/GenBank/DDBJ whole genome shotgun (WGS) entry which is preliminary data.</text>
</comment>
<evidence type="ECO:0000256" key="7">
    <source>
        <dbReference type="ARBA" id="ARBA00023163"/>
    </source>
</evidence>
<dbReference type="Gene3D" id="3.30.160.60">
    <property type="entry name" value="Classic Zinc Finger"/>
    <property type="match status" value="2"/>
</dbReference>
<feature type="compositionally biased region" description="Basic residues" evidence="10">
    <location>
        <begin position="175"/>
        <end position="184"/>
    </location>
</feature>
<dbReference type="GO" id="GO:0051701">
    <property type="term" value="P:biological process involved in interaction with host"/>
    <property type="evidence" value="ECO:0007669"/>
    <property type="project" value="UniProtKB-ARBA"/>
</dbReference>
<reference evidence="12 13" key="1">
    <citation type="journal article" date="2016" name="Genome Biol. Evol.">
        <title>Divergent and convergent evolution of fungal pathogenicity.</title>
        <authorList>
            <person name="Shang Y."/>
            <person name="Xiao G."/>
            <person name="Zheng P."/>
            <person name="Cen K."/>
            <person name="Zhan S."/>
            <person name="Wang C."/>
        </authorList>
    </citation>
    <scope>NUCLEOTIDE SEQUENCE [LARGE SCALE GENOMIC DNA]</scope>
    <source>
        <strain evidence="12 13">ARSEF 7405</strain>
    </source>
</reference>
<dbReference type="GO" id="GO:0008270">
    <property type="term" value="F:zinc ion binding"/>
    <property type="evidence" value="ECO:0007669"/>
    <property type="project" value="UniProtKB-KW"/>
</dbReference>
<sequence>MSSRPRTSSGTLHHLKTIPSIVDFSSVDAQNPEHRSSLSHSASTTSTMSRDGGSTGHSTPQEEAVDSNAKDSVSAQEQNKSAPPQKKKKGQRFFCTDFPPCNLSFTRSEHLARHIRKHTGERPFQCHCTRRFSRLDNLRQHAQTVHCNEPIPPDSLANTGSSRFARAARSERARKQSRVHVGRGHARDLSTSSISSVISSYSQAGHDMRRRPPPLVISDDGTARARMSLDASNDPLSPPSTRAGAHWGPGQSPTSAGYNSNSPFSATPEGGYFPSQQSSNTFWEHRRRMSVPAGSSYPPPTYIPRHLSQAYSSSEEQTTYPPPTNGYSEPDPRRRTWHPSPNDVAHFSPHSRPSTSGSEQYWYPGSAEVPSPYTFHQPDYNAPRKDEPQPTKLPGIESFDQPPPPRDPLNPEQGGNLSPMHMEVSDRRTSVYPSPYETRTAGPAHGHRRAAMSFDAGIRSELNKLELNDSSPKRDHAPLPLPSSRKNEWKSEPVPVSTAGLPAPIFKPTDELKAPVVTTTEIPIPGKLDTNRLDVLVAVATGEARAS</sequence>
<dbReference type="PROSITE" id="PS50157">
    <property type="entry name" value="ZINC_FINGER_C2H2_2"/>
    <property type="match status" value="2"/>
</dbReference>
<feature type="compositionally biased region" description="Polar residues" evidence="10">
    <location>
        <begin position="251"/>
        <end position="265"/>
    </location>
</feature>
<keyword evidence="2" id="KW-0479">Metal-binding</keyword>
<feature type="region of interest" description="Disordered" evidence="10">
    <location>
        <begin position="464"/>
        <end position="508"/>
    </location>
</feature>
<feature type="region of interest" description="Disordered" evidence="10">
    <location>
        <begin position="293"/>
        <end position="448"/>
    </location>
</feature>
<dbReference type="AlphaFoldDB" id="A0A162I9A2"/>
<evidence type="ECO:0000256" key="3">
    <source>
        <dbReference type="ARBA" id="ARBA00022737"/>
    </source>
</evidence>
<dbReference type="GO" id="GO:0005634">
    <property type="term" value="C:nucleus"/>
    <property type="evidence" value="ECO:0007669"/>
    <property type="project" value="UniProtKB-SubCell"/>
</dbReference>
<evidence type="ECO:0000259" key="11">
    <source>
        <dbReference type="PROSITE" id="PS50157"/>
    </source>
</evidence>
<dbReference type="FunFam" id="3.30.160.60:FF:000758">
    <property type="entry name" value="C2H2 transcription factor, putative"/>
    <property type="match status" value="1"/>
</dbReference>
<evidence type="ECO:0000256" key="2">
    <source>
        <dbReference type="ARBA" id="ARBA00022723"/>
    </source>
</evidence>
<evidence type="ECO:0000256" key="5">
    <source>
        <dbReference type="ARBA" id="ARBA00022833"/>
    </source>
</evidence>
<protein>
    <submittedName>
        <fullName evidence="12">C2H2 type zinc finger containing protein</fullName>
    </submittedName>
</protein>
<name>A0A162I9A2_9EURO</name>
<accession>A0A162I9A2</accession>
<keyword evidence="13" id="KW-1185">Reference proteome</keyword>
<gene>
    <name evidence="12" type="ORF">AAP_03843</name>
</gene>
<dbReference type="GO" id="GO:0000785">
    <property type="term" value="C:chromatin"/>
    <property type="evidence" value="ECO:0007669"/>
    <property type="project" value="TreeGrafter"/>
</dbReference>
<keyword evidence="8" id="KW-0539">Nucleus</keyword>
<keyword evidence="6" id="KW-0805">Transcription regulation</keyword>
<feature type="domain" description="C2H2-type" evidence="11">
    <location>
        <begin position="93"/>
        <end position="123"/>
    </location>
</feature>
<keyword evidence="4 9" id="KW-0863">Zinc-finger</keyword>
<evidence type="ECO:0000256" key="8">
    <source>
        <dbReference type="ARBA" id="ARBA00023242"/>
    </source>
</evidence>
<feature type="domain" description="C2H2-type" evidence="11">
    <location>
        <begin position="124"/>
        <end position="151"/>
    </location>
</feature>
<feature type="compositionally biased region" description="Polar residues" evidence="10">
    <location>
        <begin position="70"/>
        <end position="82"/>
    </location>
</feature>
<feature type="region of interest" description="Disordered" evidence="10">
    <location>
        <begin position="149"/>
        <end position="278"/>
    </location>
</feature>
<dbReference type="EMBL" id="AZGZ01000017">
    <property type="protein sequence ID" value="KZZ90313.1"/>
    <property type="molecule type" value="Genomic_DNA"/>
</dbReference>
<proteinExistence type="predicted"/>
<evidence type="ECO:0000256" key="6">
    <source>
        <dbReference type="ARBA" id="ARBA00023015"/>
    </source>
</evidence>
<dbReference type="InterPro" id="IPR051059">
    <property type="entry name" value="VerF-like"/>
</dbReference>
<dbReference type="Proteomes" id="UP000242877">
    <property type="component" value="Unassembled WGS sequence"/>
</dbReference>
<dbReference type="SUPFAM" id="SSF57667">
    <property type="entry name" value="beta-beta-alpha zinc fingers"/>
    <property type="match status" value="1"/>
</dbReference>
<dbReference type="PANTHER" id="PTHR40626">
    <property type="entry name" value="MIP31509P"/>
    <property type="match status" value="1"/>
</dbReference>
<evidence type="ECO:0000256" key="1">
    <source>
        <dbReference type="ARBA" id="ARBA00004123"/>
    </source>
</evidence>
<dbReference type="PANTHER" id="PTHR40626:SF32">
    <property type="entry name" value="ZINC FINGER PROTEIN RST2"/>
    <property type="match status" value="1"/>
</dbReference>
<keyword evidence="5" id="KW-0862">Zinc</keyword>
<feature type="region of interest" description="Disordered" evidence="10">
    <location>
        <begin position="24"/>
        <end position="93"/>
    </location>
</feature>
<keyword evidence="3" id="KW-0677">Repeat</keyword>
<evidence type="ECO:0000256" key="9">
    <source>
        <dbReference type="PROSITE-ProRule" id="PRU00042"/>
    </source>
</evidence>
<comment type="subcellular location">
    <subcellularLocation>
        <location evidence="1">Nucleus</location>
    </subcellularLocation>
</comment>
<organism evidence="12 13">
    <name type="scientific">Ascosphaera apis ARSEF 7405</name>
    <dbReference type="NCBI Taxonomy" id="392613"/>
    <lineage>
        <taxon>Eukaryota</taxon>
        <taxon>Fungi</taxon>
        <taxon>Dikarya</taxon>
        <taxon>Ascomycota</taxon>
        <taxon>Pezizomycotina</taxon>
        <taxon>Eurotiomycetes</taxon>
        <taxon>Eurotiomycetidae</taxon>
        <taxon>Onygenales</taxon>
        <taxon>Ascosphaeraceae</taxon>
        <taxon>Ascosphaera</taxon>
    </lineage>
</organism>
<feature type="compositionally biased region" description="Polar residues" evidence="10">
    <location>
        <begin position="309"/>
        <end position="319"/>
    </location>
</feature>
<dbReference type="InterPro" id="IPR013087">
    <property type="entry name" value="Znf_C2H2_type"/>
</dbReference>
<keyword evidence="7" id="KW-0804">Transcription</keyword>